<dbReference type="GO" id="GO:0005829">
    <property type="term" value="C:cytosol"/>
    <property type="evidence" value="ECO:0007669"/>
    <property type="project" value="TreeGrafter"/>
</dbReference>
<comment type="caution">
    <text evidence="6">The sequence shown here is derived from an EMBL/GenBank/DDBJ whole genome shotgun (WGS) entry which is preliminary data.</text>
</comment>
<feature type="domain" description="Glycosyl hydrolase family 92 N-terminal" evidence="5">
    <location>
        <begin position="25"/>
        <end position="279"/>
    </location>
</feature>
<dbReference type="InterPro" id="IPR041371">
    <property type="entry name" value="GH92_N"/>
</dbReference>
<dbReference type="GO" id="GO:0006516">
    <property type="term" value="P:glycoprotein catabolic process"/>
    <property type="evidence" value="ECO:0007669"/>
    <property type="project" value="TreeGrafter"/>
</dbReference>
<dbReference type="Gene3D" id="2.70.98.10">
    <property type="match status" value="1"/>
</dbReference>
<dbReference type="Gene3D" id="1.20.1050.60">
    <property type="entry name" value="alpha-1,2-mannosidase"/>
    <property type="match status" value="1"/>
</dbReference>
<evidence type="ECO:0000259" key="5">
    <source>
        <dbReference type="Pfam" id="PF17678"/>
    </source>
</evidence>
<evidence type="ECO:0000256" key="2">
    <source>
        <dbReference type="ARBA" id="ARBA00011245"/>
    </source>
</evidence>
<dbReference type="RefSeq" id="WP_105472809.1">
    <property type="nucleotide sequence ID" value="NZ_PVEO01000002.1"/>
</dbReference>
<protein>
    <submittedName>
        <fullName evidence="6">Putative alpha-1,2-mannosidase</fullName>
    </submittedName>
</protein>
<comment type="subunit">
    <text evidence="2">Monomer.</text>
</comment>
<evidence type="ECO:0000256" key="1">
    <source>
        <dbReference type="ARBA" id="ARBA00001913"/>
    </source>
</evidence>
<dbReference type="InterPro" id="IPR014718">
    <property type="entry name" value="GH-type_carb-bd"/>
</dbReference>
<dbReference type="FunFam" id="1.20.1050.60:FF:000001">
    <property type="entry name" value="Putative alpha-1,2-mannosidase"/>
    <property type="match status" value="1"/>
</dbReference>
<dbReference type="GO" id="GO:0000224">
    <property type="term" value="F:peptide-N4-(N-acetyl-beta-glucosaminyl)asparagine amidase activity"/>
    <property type="evidence" value="ECO:0007669"/>
    <property type="project" value="TreeGrafter"/>
</dbReference>
<dbReference type="Pfam" id="PF07971">
    <property type="entry name" value="Glyco_hydro_92"/>
    <property type="match status" value="1"/>
</dbReference>
<dbReference type="EMBL" id="PVEO01000002">
    <property type="protein sequence ID" value="PQV50222.1"/>
    <property type="molecule type" value="Genomic_DNA"/>
</dbReference>
<dbReference type="PANTHER" id="PTHR12143">
    <property type="entry name" value="PEPTIDE N-GLYCANASE PNGASE -RELATED"/>
    <property type="match status" value="1"/>
</dbReference>
<dbReference type="InterPro" id="IPR012939">
    <property type="entry name" value="Glyco_hydro_92"/>
</dbReference>
<dbReference type="InterPro" id="IPR005887">
    <property type="entry name" value="GH92_a_mannosidase_put"/>
</dbReference>
<keyword evidence="3" id="KW-0106">Calcium</keyword>
<dbReference type="Pfam" id="PF17678">
    <property type="entry name" value="Glyco_hydro_92N"/>
    <property type="match status" value="1"/>
</dbReference>
<comment type="cofactor">
    <cofactor evidence="1">
        <name>Ca(2+)</name>
        <dbReference type="ChEBI" id="CHEBI:29108"/>
    </cofactor>
</comment>
<dbReference type="AlphaFoldDB" id="A0A362X1Z2"/>
<feature type="domain" description="Glycosyl hydrolase family 92" evidence="4">
    <location>
        <begin position="285"/>
        <end position="738"/>
    </location>
</feature>
<name>A0A362X1Z2_9FLAO</name>
<dbReference type="GO" id="GO:0030246">
    <property type="term" value="F:carbohydrate binding"/>
    <property type="evidence" value="ECO:0007669"/>
    <property type="project" value="InterPro"/>
</dbReference>
<dbReference type="InterPro" id="IPR008928">
    <property type="entry name" value="6-hairpin_glycosidase_sf"/>
</dbReference>
<evidence type="ECO:0000256" key="3">
    <source>
        <dbReference type="ARBA" id="ARBA00022837"/>
    </source>
</evidence>
<organism evidence="6 7">
    <name type="scientific">Jejuia pallidilutea</name>
    <dbReference type="NCBI Taxonomy" id="504487"/>
    <lineage>
        <taxon>Bacteria</taxon>
        <taxon>Pseudomonadati</taxon>
        <taxon>Bacteroidota</taxon>
        <taxon>Flavobacteriia</taxon>
        <taxon>Flavobacteriales</taxon>
        <taxon>Flavobacteriaceae</taxon>
        <taxon>Jejuia</taxon>
    </lineage>
</organism>
<accession>A0A362X1Z2</accession>
<dbReference type="Gene3D" id="3.30.2080.10">
    <property type="entry name" value="GH92 mannosidase domain"/>
    <property type="match status" value="1"/>
</dbReference>
<dbReference type="SUPFAM" id="SSF48208">
    <property type="entry name" value="Six-hairpin glycosidases"/>
    <property type="match status" value="1"/>
</dbReference>
<dbReference type="NCBIfam" id="TIGR01180">
    <property type="entry name" value="aman2_put"/>
    <property type="match status" value="1"/>
</dbReference>
<gene>
    <name evidence="6" type="ORF">CLV33_10279</name>
</gene>
<evidence type="ECO:0000259" key="4">
    <source>
        <dbReference type="Pfam" id="PF07971"/>
    </source>
</evidence>
<dbReference type="GO" id="GO:0005975">
    <property type="term" value="P:carbohydrate metabolic process"/>
    <property type="evidence" value="ECO:0007669"/>
    <property type="project" value="InterPro"/>
</dbReference>
<dbReference type="InterPro" id="IPR050883">
    <property type="entry name" value="PNGase"/>
</dbReference>
<sequence length="739" mass="83299">MRITCFLIVLLFWQFVVEAQEVVDYVNPFIGTSNFGATNPGAIAPRGMASVSPFNVSGSQNTMEKDSRWLSNPYVHENTFLTGFSHVNLSGVGCPDLGVVLLMPTTGAVETNHLKYGSTYKNEVAKAGYYSTELNKYNVKVETTASTRVGVSRYSFPKGESNILLNLGLGLTNEMGASLKIVSPTEIEGKRTVGSFCYYKPEEAYPLYFVAQFSKPADSYGTWKTPYKNNGHEAQWMPYNGKTRTMEGFKKEVIGDSIGAYFKYHFKEPTQVEVKVGISYISIENARENLKKETEQLSFEAIYASTKSNWNKLLSKIKVEGGSKDDKTIFYTALYHTLIHPNTLNDYNGEYPSMATRETLKTNGTRFTVFSFWDTYRNLHQLMSLVYPKQQSNMVKSMLQIYDESGWLPKWELNATETTTMVGDPAGIILTDTYLKGITDFDVEKAYTAMRKSATQLENNPLRPGIQEYISNGFLTTKNAGSVSTTQEYNISDFAIALLAKRLGKKDDYKRFSKQSLTYRNLYDTKLKLLRPKNPDGSWYTPFNPLAGANFTKNIGFIEGNAYQYAFMVSHDTKGLMKLMGGKKEFAKQLQKVFDTNQFDMANEPDIGYPFLFNYVKGEEKRSQNLVRGLVAQYFKNTPDGLPGNDDTGTMSAWLIYSMMGIYPISPGEPFYTITAPMFDKITIDLDAKYYKGKQLVIKRTGNPNGTINNIELNGKPHKGYFVNHSDLVNDAVLNIHLK</sequence>
<evidence type="ECO:0000313" key="7">
    <source>
        <dbReference type="Proteomes" id="UP000251545"/>
    </source>
</evidence>
<proteinExistence type="predicted"/>
<dbReference type="Proteomes" id="UP000251545">
    <property type="component" value="Unassembled WGS sequence"/>
</dbReference>
<evidence type="ECO:0000313" key="6">
    <source>
        <dbReference type="EMBL" id="PQV50222.1"/>
    </source>
</evidence>
<dbReference type="Gene3D" id="1.20.1610.10">
    <property type="entry name" value="alpha-1,2-mannosidases domains"/>
    <property type="match status" value="1"/>
</dbReference>
<dbReference type="PANTHER" id="PTHR12143:SF39">
    <property type="entry name" value="SECRETED PROTEIN"/>
    <property type="match status" value="1"/>
</dbReference>
<reference evidence="6 7" key="1">
    <citation type="submission" date="2018-02" db="EMBL/GenBank/DDBJ databases">
        <title>Genomic Encyclopedia of Archaeal and Bacterial Type Strains, Phase II (KMG-II): from individual species to whole genera.</title>
        <authorList>
            <person name="Goeker M."/>
        </authorList>
    </citation>
    <scope>NUCLEOTIDE SEQUENCE [LARGE SCALE GENOMIC DNA]</scope>
    <source>
        <strain evidence="6 7">DSM 21165</strain>
    </source>
</reference>